<feature type="active site" evidence="3">
    <location>
        <position position="176"/>
    </location>
</feature>
<name>A0ABY3WCU4_9MICC</name>
<dbReference type="Proteomes" id="UP000829069">
    <property type="component" value="Chromosome"/>
</dbReference>
<evidence type="ECO:0000256" key="2">
    <source>
        <dbReference type="ARBA" id="ARBA00022801"/>
    </source>
</evidence>
<dbReference type="InterPro" id="IPR050300">
    <property type="entry name" value="GDXG_lipolytic_enzyme"/>
</dbReference>
<evidence type="ECO:0000256" key="3">
    <source>
        <dbReference type="PROSITE-ProRule" id="PRU10038"/>
    </source>
</evidence>
<keyword evidence="2 5" id="KW-0378">Hydrolase</keyword>
<evidence type="ECO:0000259" key="4">
    <source>
        <dbReference type="Pfam" id="PF07859"/>
    </source>
</evidence>
<gene>
    <name evidence="5" type="ORF">MNQ99_03175</name>
</gene>
<dbReference type="GO" id="GO:0016787">
    <property type="term" value="F:hydrolase activity"/>
    <property type="evidence" value="ECO:0007669"/>
    <property type="project" value="UniProtKB-KW"/>
</dbReference>
<evidence type="ECO:0000313" key="5">
    <source>
        <dbReference type="EMBL" id="UNK46388.1"/>
    </source>
</evidence>
<protein>
    <submittedName>
        <fullName evidence="5">Alpha/beta hydrolase</fullName>
    </submittedName>
</protein>
<dbReference type="Gene3D" id="3.40.50.1820">
    <property type="entry name" value="alpha/beta hydrolase"/>
    <property type="match status" value="1"/>
</dbReference>
<dbReference type="EMBL" id="CP093326">
    <property type="protein sequence ID" value="UNK46388.1"/>
    <property type="molecule type" value="Genomic_DNA"/>
</dbReference>
<dbReference type="InterPro" id="IPR033140">
    <property type="entry name" value="Lipase_GDXG_put_SER_AS"/>
</dbReference>
<accession>A0ABY3WCU4</accession>
<dbReference type="Pfam" id="PF07859">
    <property type="entry name" value="Abhydrolase_3"/>
    <property type="match status" value="1"/>
</dbReference>
<dbReference type="SUPFAM" id="SSF53474">
    <property type="entry name" value="alpha/beta-Hydrolases"/>
    <property type="match status" value="1"/>
</dbReference>
<reference evidence="5 6" key="1">
    <citation type="submission" date="2022-03" db="EMBL/GenBank/DDBJ databases">
        <title>Isotopic signatures of nitrous oxide derived from detoxification processes.</title>
        <authorList>
            <person name="Behrendt U."/>
            <person name="Buchen C."/>
            <person name="Well R."/>
            <person name="Ulrich A."/>
            <person name="Rohe L."/>
            <person name="Kolb S."/>
            <person name="Schloter M."/>
            <person name="Horn M.A."/>
            <person name="Augustin J."/>
        </authorList>
    </citation>
    <scope>NUCLEOTIDE SEQUENCE [LARGE SCALE GENOMIC DNA]</scope>
    <source>
        <strain evidence="5 6">S4-C24</strain>
    </source>
</reference>
<keyword evidence="6" id="KW-1185">Reference proteome</keyword>
<organism evidence="5 6">
    <name type="scientific">Arthrobacter sulfonylureivorans</name>
    <dbReference type="NCBI Taxonomy" id="2486855"/>
    <lineage>
        <taxon>Bacteria</taxon>
        <taxon>Bacillati</taxon>
        <taxon>Actinomycetota</taxon>
        <taxon>Actinomycetes</taxon>
        <taxon>Micrococcales</taxon>
        <taxon>Micrococcaceae</taxon>
        <taxon>Arthrobacter</taxon>
    </lineage>
</organism>
<sequence length="338" mass="37281">MKVRFRRALIALAMIAAVPAALAGGVVFWLRFSPRPLAVLLRVLAERDGRRTARAMARHVPDGVSEILDQQYLSDHGHTYLDVFFPDEAARDSLRLPTIVWIHGGAWISGTKNDVANYLRILASYGFTTVGVDYSLAHKRRYPAPVRQSAAALRYLEHNAQRLHIDTERIVLAGDSAGAQIAAQLALVVSDPDYAQKLGIASPTAPDRLRAVLLHCGGYDLSLTGADQAGNQNYLRTVLWSYTGAKDYLERPYTALASVARYVSDKFPPAFVSAGNTDPLLPHSLALVKELKKNGTKVEEFFPQTAAGLGHQFQFNLDLEAAWRALERSVHFLRQHTG</sequence>
<dbReference type="PROSITE" id="PS01174">
    <property type="entry name" value="LIPASE_GDXG_SER"/>
    <property type="match status" value="1"/>
</dbReference>
<dbReference type="InterPro" id="IPR013094">
    <property type="entry name" value="AB_hydrolase_3"/>
</dbReference>
<dbReference type="PANTHER" id="PTHR48081">
    <property type="entry name" value="AB HYDROLASE SUPERFAMILY PROTEIN C4A8.06C"/>
    <property type="match status" value="1"/>
</dbReference>
<evidence type="ECO:0000256" key="1">
    <source>
        <dbReference type="ARBA" id="ARBA00010515"/>
    </source>
</evidence>
<feature type="domain" description="Alpha/beta hydrolase fold-3" evidence="4">
    <location>
        <begin position="99"/>
        <end position="300"/>
    </location>
</feature>
<comment type="similarity">
    <text evidence="1">Belongs to the 'GDXG' lipolytic enzyme family.</text>
</comment>
<proteinExistence type="inferred from homology"/>
<dbReference type="RefSeq" id="WP_164745415.1">
    <property type="nucleotide sequence ID" value="NZ_CP093326.1"/>
</dbReference>
<evidence type="ECO:0000313" key="6">
    <source>
        <dbReference type="Proteomes" id="UP000829069"/>
    </source>
</evidence>
<dbReference type="InterPro" id="IPR029058">
    <property type="entry name" value="AB_hydrolase_fold"/>
</dbReference>